<evidence type="ECO:0000313" key="4">
    <source>
        <dbReference type="Proteomes" id="UP000433575"/>
    </source>
</evidence>
<dbReference type="EMBL" id="WKPJ01000022">
    <property type="protein sequence ID" value="MSA90198.1"/>
    <property type="molecule type" value="Genomic_DNA"/>
</dbReference>
<sequence>MQKVIQFLNENPVQYLATVGRDGKAKCRPFMFAGEKDGKLWFCTNNQKDVYQDMLANPNIEISVASPAYAWIRLHGTVMFSDSHEVKEMCLQSPIVKGQYQTADNPIFTVFYLADAQAVIADFSGNPPQEFTL</sequence>
<evidence type="ECO:0000313" key="2">
    <source>
        <dbReference type="EMBL" id="MSA90198.1"/>
    </source>
</evidence>
<organism evidence="2 4">
    <name type="scientific">Holdemania massiliensis</name>
    <dbReference type="NCBI Taxonomy" id="1468449"/>
    <lineage>
        <taxon>Bacteria</taxon>
        <taxon>Bacillati</taxon>
        <taxon>Bacillota</taxon>
        <taxon>Erysipelotrichia</taxon>
        <taxon>Erysipelotrichales</taxon>
        <taxon>Erysipelotrichaceae</taxon>
        <taxon>Holdemania</taxon>
    </lineage>
</organism>
<proteinExistence type="predicted"/>
<dbReference type="Proteomes" id="UP000433575">
    <property type="component" value="Unassembled WGS sequence"/>
</dbReference>
<evidence type="ECO:0000313" key="3">
    <source>
        <dbReference type="EMBL" id="MSC33928.1"/>
    </source>
</evidence>
<dbReference type="OrthoDB" id="9792542at2"/>
<dbReference type="Gene3D" id="2.30.110.10">
    <property type="entry name" value="Electron Transport, Fmn-binding Protein, Chain A"/>
    <property type="match status" value="1"/>
</dbReference>
<evidence type="ECO:0000259" key="1">
    <source>
        <dbReference type="Pfam" id="PF01243"/>
    </source>
</evidence>
<dbReference type="EMBL" id="WKPI01000024">
    <property type="protein sequence ID" value="MSC33928.1"/>
    <property type="molecule type" value="Genomic_DNA"/>
</dbReference>
<feature type="domain" description="Pyridoxamine 5'-phosphate oxidase N-terminal" evidence="1">
    <location>
        <begin position="3"/>
        <end position="96"/>
    </location>
</feature>
<dbReference type="PANTHER" id="PTHR34818:SF1">
    <property type="entry name" value="PROTEIN BLI-3"/>
    <property type="match status" value="1"/>
</dbReference>
<protein>
    <submittedName>
        <fullName evidence="2">Pyridoxamine 5'-phosphate oxidase</fullName>
    </submittedName>
</protein>
<reference evidence="4 5" key="1">
    <citation type="journal article" date="2019" name="Nat. Med.">
        <title>A library of human gut bacterial isolates paired with longitudinal multiomics data enables mechanistic microbiome research.</title>
        <authorList>
            <person name="Poyet M."/>
            <person name="Groussin M."/>
            <person name="Gibbons S.M."/>
            <person name="Avila-Pacheco J."/>
            <person name="Jiang X."/>
            <person name="Kearney S.M."/>
            <person name="Perrotta A.R."/>
            <person name="Berdy B."/>
            <person name="Zhao S."/>
            <person name="Lieberman T.D."/>
            <person name="Swanson P.K."/>
            <person name="Smith M."/>
            <person name="Roesemann S."/>
            <person name="Alexander J.E."/>
            <person name="Rich S.A."/>
            <person name="Livny J."/>
            <person name="Vlamakis H."/>
            <person name="Clish C."/>
            <person name="Bullock K."/>
            <person name="Deik A."/>
            <person name="Scott J."/>
            <person name="Pierce K.A."/>
            <person name="Xavier R.J."/>
            <person name="Alm E.J."/>
        </authorList>
    </citation>
    <scope>NUCLEOTIDE SEQUENCE [LARGE SCALE GENOMIC DNA]</scope>
    <source>
        <strain evidence="2 4">BIOML-A4</strain>
        <strain evidence="3 5">BIOML-A5</strain>
    </source>
</reference>
<accession>A0A6N7S9H7</accession>
<dbReference type="RefSeq" id="WP_154239377.1">
    <property type="nucleotide sequence ID" value="NZ_AP031450.1"/>
</dbReference>
<dbReference type="Proteomes" id="UP000480929">
    <property type="component" value="Unassembled WGS sequence"/>
</dbReference>
<dbReference type="InterPro" id="IPR052917">
    <property type="entry name" value="Stress-Dev_Protein"/>
</dbReference>
<dbReference type="SUPFAM" id="SSF50475">
    <property type="entry name" value="FMN-binding split barrel"/>
    <property type="match status" value="1"/>
</dbReference>
<comment type="caution">
    <text evidence="2">The sequence shown here is derived from an EMBL/GenBank/DDBJ whole genome shotgun (WGS) entry which is preliminary data.</text>
</comment>
<keyword evidence="5" id="KW-1185">Reference proteome</keyword>
<gene>
    <name evidence="3" type="ORF">GKD88_12440</name>
    <name evidence="2" type="ORF">GKE08_12770</name>
</gene>
<dbReference type="InterPro" id="IPR011576">
    <property type="entry name" value="Pyridox_Oxase_N"/>
</dbReference>
<dbReference type="PANTHER" id="PTHR34818">
    <property type="entry name" value="PROTEIN BLI-3"/>
    <property type="match status" value="1"/>
</dbReference>
<name>A0A6N7S9H7_9FIRM</name>
<dbReference type="AlphaFoldDB" id="A0A6N7S9H7"/>
<evidence type="ECO:0000313" key="5">
    <source>
        <dbReference type="Proteomes" id="UP000480929"/>
    </source>
</evidence>
<dbReference type="InterPro" id="IPR012349">
    <property type="entry name" value="Split_barrel_FMN-bd"/>
</dbReference>
<dbReference type="Pfam" id="PF01243">
    <property type="entry name" value="PNPOx_N"/>
    <property type="match status" value="1"/>
</dbReference>